<evidence type="ECO:0000256" key="1">
    <source>
        <dbReference type="SAM" id="MobiDB-lite"/>
    </source>
</evidence>
<dbReference type="InterPro" id="IPR024400">
    <property type="entry name" value="DUF2635"/>
</dbReference>
<dbReference type="Proteomes" id="UP000494261">
    <property type="component" value="Unassembled WGS sequence"/>
</dbReference>
<evidence type="ECO:0008006" key="4">
    <source>
        <dbReference type="Google" id="ProtNLM"/>
    </source>
</evidence>
<evidence type="ECO:0000313" key="3">
    <source>
        <dbReference type="Proteomes" id="UP000494261"/>
    </source>
</evidence>
<sequence>MKVIAKAGLSVPKEGKPRQYVTDSQAVDVPESAYYMRRVAEGDLVRQDVPIEVTETPAAVEPADDPALATDAGAKKSAKGV</sequence>
<organism evidence="2 3">
    <name type="scientific">Burkholderia aenigmatica</name>
    <dbReference type="NCBI Taxonomy" id="2015348"/>
    <lineage>
        <taxon>Bacteria</taxon>
        <taxon>Pseudomonadati</taxon>
        <taxon>Pseudomonadota</taxon>
        <taxon>Betaproteobacteria</taxon>
        <taxon>Burkholderiales</taxon>
        <taxon>Burkholderiaceae</taxon>
        <taxon>Burkholderia</taxon>
        <taxon>Burkholderia cepacia complex</taxon>
    </lineage>
</organism>
<dbReference type="RefSeq" id="WP_175023587.1">
    <property type="nucleotide sequence ID" value="NZ_CABVQC010000025.1"/>
</dbReference>
<proteinExistence type="predicted"/>
<feature type="region of interest" description="Disordered" evidence="1">
    <location>
        <begin position="60"/>
        <end position="81"/>
    </location>
</feature>
<dbReference type="AlphaFoldDB" id="A0A6P2MAJ5"/>
<reference evidence="2 3" key="1">
    <citation type="submission" date="2019-09" db="EMBL/GenBank/DDBJ databases">
        <authorList>
            <person name="Depoorter E."/>
        </authorList>
    </citation>
    <scope>NUCLEOTIDE SEQUENCE [LARGE SCALE GENOMIC DNA]</scope>
    <source>
        <strain evidence="2">LMG 13014</strain>
    </source>
</reference>
<gene>
    <name evidence="2" type="ORF">BLA13014_03781</name>
</gene>
<accession>A0A6P2MAJ5</accession>
<evidence type="ECO:0000313" key="2">
    <source>
        <dbReference type="EMBL" id="VWB82114.1"/>
    </source>
</evidence>
<name>A0A6P2MAJ5_9BURK</name>
<dbReference type="Pfam" id="PF10948">
    <property type="entry name" value="DUF2635"/>
    <property type="match status" value="1"/>
</dbReference>
<dbReference type="EMBL" id="CABVQC010000025">
    <property type="protein sequence ID" value="VWB82114.1"/>
    <property type="molecule type" value="Genomic_DNA"/>
</dbReference>
<protein>
    <recommendedName>
        <fullName evidence="4">DUF2635 domain-containing protein</fullName>
    </recommendedName>
</protein>